<evidence type="ECO:0000313" key="1">
    <source>
        <dbReference type="Ensembl" id="ENSSRHP00000004226.1"/>
    </source>
</evidence>
<organism evidence="1 2">
    <name type="scientific">Sinocyclocheilus rhinocerous</name>
    <dbReference type="NCBI Taxonomy" id="307959"/>
    <lineage>
        <taxon>Eukaryota</taxon>
        <taxon>Metazoa</taxon>
        <taxon>Chordata</taxon>
        <taxon>Craniata</taxon>
        <taxon>Vertebrata</taxon>
        <taxon>Euteleostomi</taxon>
        <taxon>Actinopterygii</taxon>
        <taxon>Neopterygii</taxon>
        <taxon>Teleostei</taxon>
        <taxon>Ostariophysi</taxon>
        <taxon>Cypriniformes</taxon>
        <taxon>Cyprinidae</taxon>
        <taxon>Cyprininae</taxon>
        <taxon>Sinocyclocheilus</taxon>
    </lineage>
</organism>
<evidence type="ECO:0000313" key="2">
    <source>
        <dbReference type="Proteomes" id="UP000472270"/>
    </source>
</evidence>
<proteinExistence type="predicted"/>
<name>A0A673FXM4_9TELE</name>
<keyword evidence="2" id="KW-1185">Reference proteome</keyword>
<accession>A0A673FXM4</accession>
<reference evidence="1" key="1">
    <citation type="submission" date="2025-08" db="UniProtKB">
        <authorList>
            <consortium name="Ensembl"/>
        </authorList>
    </citation>
    <scope>IDENTIFICATION</scope>
</reference>
<reference evidence="1" key="2">
    <citation type="submission" date="2025-09" db="UniProtKB">
        <authorList>
            <consortium name="Ensembl"/>
        </authorList>
    </citation>
    <scope>IDENTIFICATION</scope>
</reference>
<dbReference type="Ensembl" id="ENSSRHT00000004380.1">
    <property type="protein sequence ID" value="ENSSRHP00000004226.1"/>
    <property type="gene ID" value="ENSSRHG00000002870.1"/>
</dbReference>
<protein>
    <submittedName>
        <fullName evidence="1">Uncharacterized protein</fullName>
    </submittedName>
</protein>
<sequence>MMSEAERAVQTVKKLLVKTSDPSKGLHAYRSTPLANSYSPAELSMGRSYGKKKYYKVSEAKVIFYIRKACHVKTLLWLIWELIWLQYV</sequence>
<dbReference type="Proteomes" id="UP000472270">
    <property type="component" value="Unassembled WGS sequence"/>
</dbReference>
<dbReference type="AlphaFoldDB" id="A0A673FXM4"/>